<accession>A0A9P8I768</accession>
<dbReference type="Proteomes" id="UP000698800">
    <property type="component" value="Unassembled WGS sequence"/>
</dbReference>
<proteinExistence type="predicted"/>
<dbReference type="EMBL" id="JAGHQL010000192">
    <property type="protein sequence ID" value="KAH0536617.1"/>
    <property type="molecule type" value="Genomic_DNA"/>
</dbReference>
<organism evidence="1 2">
    <name type="scientific">Glutinoglossum americanum</name>
    <dbReference type="NCBI Taxonomy" id="1670608"/>
    <lineage>
        <taxon>Eukaryota</taxon>
        <taxon>Fungi</taxon>
        <taxon>Dikarya</taxon>
        <taxon>Ascomycota</taxon>
        <taxon>Pezizomycotina</taxon>
        <taxon>Geoglossomycetes</taxon>
        <taxon>Geoglossales</taxon>
        <taxon>Geoglossaceae</taxon>
        <taxon>Glutinoglossum</taxon>
    </lineage>
</organism>
<dbReference type="OrthoDB" id="3939438at2759"/>
<dbReference type="AlphaFoldDB" id="A0A9P8I768"/>
<evidence type="ECO:0000313" key="2">
    <source>
        <dbReference type="Proteomes" id="UP000698800"/>
    </source>
</evidence>
<comment type="caution">
    <text evidence="1">The sequence shown here is derived from an EMBL/GenBank/DDBJ whole genome shotgun (WGS) entry which is preliminary data.</text>
</comment>
<name>A0A9P8I768_9PEZI</name>
<reference evidence="1" key="1">
    <citation type="submission" date="2021-03" db="EMBL/GenBank/DDBJ databases">
        <title>Comparative genomics and phylogenomic investigation of the class Geoglossomycetes provide insights into ecological specialization and systematics.</title>
        <authorList>
            <person name="Melie T."/>
            <person name="Pirro S."/>
            <person name="Miller A.N."/>
            <person name="Quandt A."/>
        </authorList>
    </citation>
    <scope>NUCLEOTIDE SEQUENCE</scope>
    <source>
        <strain evidence="1">GBOQ0MN5Z8</strain>
    </source>
</reference>
<protein>
    <submittedName>
        <fullName evidence="1">Uncharacterized protein</fullName>
    </submittedName>
</protein>
<keyword evidence="2" id="KW-1185">Reference proteome</keyword>
<evidence type="ECO:0000313" key="1">
    <source>
        <dbReference type="EMBL" id="KAH0536617.1"/>
    </source>
</evidence>
<gene>
    <name evidence="1" type="ORF">FGG08_006528</name>
</gene>
<sequence length="254" mass="28887">MFPEENVQAEIWAPEAHAEAWKVREVTFAWQPTVRLEGLRCFIDLTNFETTSGTSIISMTCSNAPFQLAPPGLFLSIAHASFHARSHGSDSWRYSLEALQYLNNHHRRQVSMQAHLLHHRLEDLIEHKAEIAEAGYDIPSGYIICPFCNQTSADCGKFEEHIKLDRLVADREHFTAWRSVRLPTLLYGNWVLWDHTIAKALLTTWTSSLRLILSTGISRRGFLVYFPASPHIPSSTTFVLQFFPHGSLNRSGKG</sequence>